<dbReference type="Proteomes" id="UP000198824">
    <property type="component" value="Unassembled WGS sequence"/>
</dbReference>
<keyword evidence="2 4" id="KW-1133">Transmembrane helix</keyword>
<dbReference type="Gene3D" id="1.20.1250.20">
    <property type="entry name" value="MFS general substrate transporter like domains"/>
    <property type="match status" value="2"/>
</dbReference>
<feature type="transmembrane region" description="Helical" evidence="4">
    <location>
        <begin position="161"/>
        <end position="183"/>
    </location>
</feature>
<sequence length="426" mass="44213">MASRACTVCRRASGSARDDQPLIALRSVRPHRGWAVLAVAFLAQMSTIGSVSYGYGLLVAPLTREFGMSRADANGGLMLLLVGMGLASPLIGRLLDRVPARRVMMGGALLFLLGCSGVALLSLLWQVAAAALVVAAGAAALGPLTASTLAVRWFPASPGRALGIVAVSSSAGGLVMLPMMALLLEGAGWRGLVLALGVTIGTVITILALLIVRDPPPRLEHNLFTPERQADRPAVAALLRTRDFWLLVVTLGVVLGVDQALLASLIPYGLDRGFDPLSASLLVSIISGSAIGGKLLIGWLADIVDRRRLFLGVTLLTASFLALLLSGPSFPVLSAACCVVGAAIGGTTPLWGALIVDRFGVPAYGTVMGLLIPMQMPIALACLRLIGHVFDRHGRYDMGFMAFAIAVACAGTAMLALRTRGATPTP</sequence>
<keyword evidence="7" id="KW-1185">Reference proteome</keyword>
<evidence type="ECO:0000313" key="7">
    <source>
        <dbReference type="Proteomes" id="UP000198824"/>
    </source>
</evidence>
<protein>
    <submittedName>
        <fullName evidence="6">Predicted arabinose efflux permease, MFS family</fullName>
    </submittedName>
</protein>
<dbReference type="PANTHER" id="PTHR11360:SF284">
    <property type="entry name" value="EG:103B4.3 PROTEIN-RELATED"/>
    <property type="match status" value="1"/>
</dbReference>
<dbReference type="InterPro" id="IPR050327">
    <property type="entry name" value="Proton-linked_MCT"/>
</dbReference>
<feature type="domain" description="Major facilitator superfamily (MFS) profile" evidence="5">
    <location>
        <begin position="35"/>
        <end position="422"/>
    </location>
</feature>
<feature type="transmembrane region" description="Helical" evidence="4">
    <location>
        <begin position="107"/>
        <end position="125"/>
    </location>
</feature>
<evidence type="ECO:0000256" key="2">
    <source>
        <dbReference type="ARBA" id="ARBA00022989"/>
    </source>
</evidence>
<dbReference type="AlphaFoldDB" id="A0A1I6M143"/>
<reference evidence="6 7" key="1">
    <citation type="submission" date="2016-10" db="EMBL/GenBank/DDBJ databases">
        <authorList>
            <person name="de Groot N.N."/>
        </authorList>
    </citation>
    <scope>NUCLEOTIDE SEQUENCE [LARGE SCALE GENOMIC DNA]</scope>
    <source>
        <strain evidence="6 7">S5-249</strain>
    </source>
</reference>
<feature type="transmembrane region" description="Helical" evidence="4">
    <location>
        <begin position="75"/>
        <end position="95"/>
    </location>
</feature>
<organism evidence="6 7">
    <name type="scientific">Sphingomonas jatrophae</name>
    <dbReference type="NCBI Taxonomy" id="1166337"/>
    <lineage>
        <taxon>Bacteria</taxon>
        <taxon>Pseudomonadati</taxon>
        <taxon>Pseudomonadota</taxon>
        <taxon>Alphaproteobacteria</taxon>
        <taxon>Sphingomonadales</taxon>
        <taxon>Sphingomonadaceae</taxon>
        <taxon>Sphingomonas</taxon>
    </lineage>
</organism>
<feature type="transmembrane region" description="Helical" evidence="4">
    <location>
        <begin position="398"/>
        <end position="417"/>
    </location>
</feature>
<evidence type="ECO:0000313" key="6">
    <source>
        <dbReference type="EMBL" id="SFS09429.1"/>
    </source>
</evidence>
<dbReference type="InterPro" id="IPR036259">
    <property type="entry name" value="MFS_trans_sf"/>
</dbReference>
<keyword evidence="1 4" id="KW-0812">Transmembrane</keyword>
<dbReference type="GO" id="GO:0022857">
    <property type="term" value="F:transmembrane transporter activity"/>
    <property type="evidence" value="ECO:0007669"/>
    <property type="project" value="InterPro"/>
</dbReference>
<keyword evidence="3 4" id="KW-0472">Membrane</keyword>
<name>A0A1I6M143_9SPHN</name>
<evidence type="ECO:0000256" key="4">
    <source>
        <dbReference type="SAM" id="Phobius"/>
    </source>
</evidence>
<feature type="transmembrane region" description="Helical" evidence="4">
    <location>
        <begin position="309"/>
        <end position="326"/>
    </location>
</feature>
<proteinExistence type="predicted"/>
<feature type="transmembrane region" description="Helical" evidence="4">
    <location>
        <begin position="131"/>
        <end position="154"/>
    </location>
</feature>
<dbReference type="Pfam" id="PF07690">
    <property type="entry name" value="MFS_1"/>
    <property type="match status" value="1"/>
</dbReference>
<feature type="transmembrane region" description="Helical" evidence="4">
    <location>
        <begin position="189"/>
        <end position="212"/>
    </location>
</feature>
<feature type="transmembrane region" description="Helical" evidence="4">
    <location>
        <begin position="34"/>
        <end position="55"/>
    </location>
</feature>
<dbReference type="PANTHER" id="PTHR11360">
    <property type="entry name" value="MONOCARBOXYLATE TRANSPORTER"/>
    <property type="match status" value="1"/>
</dbReference>
<evidence type="ECO:0000256" key="1">
    <source>
        <dbReference type="ARBA" id="ARBA00022692"/>
    </source>
</evidence>
<accession>A0A1I6M143</accession>
<feature type="transmembrane region" description="Helical" evidence="4">
    <location>
        <begin position="363"/>
        <end position="386"/>
    </location>
</feature>
<gene>
    <name evidence="6" type="ORF">SAMN05192580_3272</name>
</gene>
<feature type="transmembrane region" description="Helical" evidence="4">
    <location>
        <begin position="244"/>
        <end position="266"/>
    </location>
</feature>
<feature type="transmembrane region" description="Helical" evidence="4">
    <location>
        <begin position="278"/>
        <end position="297"/>
    </location>
</feature>
<dbReference type="InterPro" id="IPR020846">
    <property type="entry name" value="MFS_dom"/>
</dbReference>
<dbReference type="EMBL" id="FOZG01000003">
    <property type="protein sequence ID" value="SFS09429.1"/>
    <property type="molecule type" value="Genomic_DNA"/>
</dbReference>
<feature type="transmembrane region" description="Helical" evidence="4">
    <location>
        <begin position="332"/>
        <end position="356"/>
    </location>
</feature>
<dbReference type="PROSITE" id="PS50850">
    <property type="entry name" value="MFS"/>
    <property type="match status" value="1"/>
</dbReference>
<evidence type="ECO:0000259" key="5">
    <source>
        <dbReference type="PROSITE" id="PS50850"/>
    </source>
</evidence>
<dbReference type="OrthoDB" id="9796632at2"/>
<dbReference type="SUPFAM" id="SSF103473">
    <property type="entry name" value="MFS general substrate transporter"/>
    <property type="match status" value="1"/>
</dbReference>
<dbReference type="InterPro" id="IPR011701">
    <property type="entry name" value="MFS"/>
</dbReference>
<evidence type="ECO:0000256" key="3">
    <source>
        <dbReference type="ARBA" id="ARBA00023136"/>
    </source>
</evidence>
<dbReference type="STRING" id="1166337.SAMN05192580_3272"/>